<dbReference type="InterPro" id="IPR018303">
    <property type="entry name" value="ATPase_P-typ_P_site"/>
</dbReference>
<dbReference type="Pfam" id="PF00690">
    <property type="entry name" value="Cation_ATPase_N"/>
    <property type="match status" value="1"/>
</dbReference>
<feature type="domain" description="Cation-transporting P-type ATPase N-terminal" evidence="9">
    <location>
        <begin position="8"/>
        <end position="69"/>
    </location>
</feature>
<dbReference type="InterPro" id="IPR059000">
    <property type="entry name" value="ATPase_P-type_domA"/>
</dbReference>
<comment type="subcellular location">
    <subcellularLocation>
        <location evidence="1">Membrane</location>
        <topology evidence="1">Multi-pass membrane protein</topology>
    </subcellularLocation>
</comment>
<evidence type="ECO:0000256" key="6">
    <source>
        <dbReference type="ARBA" id="ARBA00022989"/>
    </source>
</evidence>
<evidence type="ECO:0000256" key="5">
    <source>
        <dbReference type="ARBA" id="ARBA00022967"/>
    </source>
</evidence>
<dbReference type="SFLD" id="SFLDF00027">
    <property type="entry name" value="p-type_atpase"/>
    <property type="match status" value="1"/>
</dbReference>
<keyword evidence="2 8" id="KW-0812">Transmembrane</keyword>
<organism evidence="10 11">
    <name type="scientific">candidate division WWE3 bacterium</name>
    <dbReference type="NCBI Taxonomy" id="2053526"/>
    <lineage>
        <taxon>Bacteria</taxon>
        <taxon>Katanobacteria</taxon>
    </lineage>
</organism>
<name>A0A7X9DKG8_UNCKA</name>
<dbReference type="SMART" id="SM00831">
    <property type="entry name" value="Cation_ATPase_N"/>
    <property type="match status" value="1"/>
</dbReference>
<evidence type="ECO:0000259" key="9">
    <source>
        <dbReference type="SMART" id="SM00831"/>
    </source>
</evidence>
<evidence type="ECO:0000313" key="11">
    <source>
        <dbReference type="Proteomes" id="UP000526033"/>
    </source>
</evidence>
<dbReference type="SFLD" id="SFLDG00002">
    <property type="entry name" value="C1.7:_P-type_atpase_like"/>
    <property type="match status" value="1"/>
</dbReference>
<dbReference type="PRINTS" id="PR00119">
    <property type="entry name" value="CATATPASE"/>
</dbReference>
<feature type="transmembrane region" description="Helical" evidence="8">
    <location>
        <begin position="692"/>
        <end position="716"/>
    </location>
</feature>
<dbReference type="InterPro" id="IPR023298">
    <property type="entry name" value="ATPase_P-typ_TM_dom_sf"/>
</dbReference>
<dbReference type="AlphaFoldDB" id="A0A7X9DKG8"/>
<keyword evidence="4" id="KW-0067">ATP-binding</keyword>
<feature type="transmembrane region" description="Helical" evidence="8">
    <location>
        <begin position="224"/>
        <end position="242"/>
    </location>
</feature>
<dbReference type="InterPro" id="IPR008250">
    <property type="entry name" value="ATPase_P-typ_transduc_dom_A_sf"/>
</dbReference>
<dbReference type="Pfam" id="PF00689">
    <property type="entry name" value="Cation_ATPase_C"/>
    <property type="match status" value="1"/>
</dbReference>
<dbReference type="SUPFAM" id="SSF56784">
    <property type="entry name" value="HAD-like"/>
    <property type="match status" value="1"/>
</dbReference>
<proteinExistence type="predicted"/>
<evidence type="ECO:0000256" key="2">
    <source>
        <dbReference type="ARBA" id="ARBA00022692"/>
    </source>
</evidence>
<feature type="transmembrane region" description="Helical" evidence="8">
    <location>
        <begin position="53"/>
        <end position="86"/>
    </location>
</feature>
<dbReference type="GO" id="GO:0016887">
    <property type="term" value="F:ATP hydrolysis activity"/>
    <property type="evidence" value="ECO:0007669"/>
    <property type="project" value="InterPro"/>
</dbReference>
<dbReference type="Gene3D" id="1.20.1110.10">
    <property type="entry name" value="Calcium-transporting ATPase, transmembrane domain"/>
    <property type="match status" value="3"/>
</dbReference>
<feature type="transmembrane region" description="Helical" evidence="8">
    <location>
        <begin position="761"/>
        <end position="779"/>
    </location>
</feature>
<feature type="transmembrane region" description="Helical" evidence="8">
    <location>
        <begin position="254"/>
        <end position="275"/>
    </location>
</feature>
<dbReference type="PANTHER" id="PTHR42861">
    <property type="entry name" value="CALCIUM-TRANSPORTING ATPASE"/>
    <property type="match status" value="1"/>
</dbReference>
<dbReference type="SFLD" id="SFLDS00003">
    <property type="entry name" value="Haloacid_Dehalogenase"/>
    <property type="match status" value="1"/>
</dbReference>
<dbReference type="GO" id="GO:0005524">
    <property type="term" value="F:ATP binding"/>
    <property type="evidence" value="ECO:0007669"/>
    <property type="project" value="UniProtKB-KW"/>
</dbReference>
<dbReference type="EMBL" id="JAAZNL010000032">
    <property type="protein sequence ID" value="NMB70160.1"/>
    <property type="molecule type" value="Genomic_DNA"/>
</dbReference>
<dbReference type="NCBIfam" id="TIGR01494">
    <property type="entry name" value="ATPase_P-type"/>
    <property type="match status" value="2"/>
</dbReference>
<dbReference type="PROSITE" id="PS00154">
    <property type="entry name" value="ATPASE_E1_E2"/>
    <property type="match status" value="1"/>
</dbReference>
<dbReference type="GO" id="GO:0016020">
    <property type="term" value="C:membrane"/>
    <property type="evidence" value="ECO:0007669"/>
    <property type="project" value="UniProtKB-SubCell"/>
</dbReference>
<feature type="transmembrane region" description="Helical" evidence="8">
    <location>
        <begin position="620"/>
        <end position="643"/>
    </location>
</feature>
<evidence type="ECO:0000256" key="7">
    <source>
        <dbReference type="ARBA" id="ARBA00023136"/>
    </source>
</evidence>
<reference evidence="10 11" key="1">
    <citation type="journal article" date="2020" name="Biotechnol. Biofuels">
        <title>New insights from the biogas microbiome by comprehensive genome-resolved metagenomics of nearly 1600 species originating from multiple anaerobic digesters.</title>
        <authorList>
            <person name="Campanaro S."/>
            <person name="Treu L."/>
            <person name="Rodriguez-R L.M."/>
            <person name="Kovalovszki A."/>
            <person name="Ziels R.M."/>
            <person name="Maus I."/>
            <person name="Zhu X."/>
            <person name="Kougias P.G."/>
            <person name="Basile A."/>
            <person name="Luo G."/>
            <person name="Schluter A."/>
            <person name="Konstantinidis K.T."/>
            <person name="Angelidaki I."/>
        </authorList>
    </citation>
    <scope>NUCLEOTIDE SEQUENCE [LARGE SCALE GENOMIC DNA]</scope>
    <source>
        <strain evidence="10">AS27yjCOA_165</strain>
    </source>
</reference>
<keyword evidence="3" id="KW-0547">Nucleotide-binding</keyword>
<evidence type="ECO:0000256" key="4">
    <source>
        <dbReference type="ARBA" id="ARBA00022840"/>
    </source>
</evidence>
<dbReference type="InterPro" id="IPR036412">
    <property type="entry name" value="HAD-like_sf"/>
</dbReference>
<dbReference type="SUPFAM" id="SSF81665">
    <property type="entry name" value="Calcium ATPase, transmembrane domain M"/>
    <property type="match status" value="1"/>
</dbReference>
<dbReference type="Proteomes" id="UP000526033">
    <property type="component" value="Unassembled WGS sequence"/>
</dbReference>
<keyword evidence="5" id="KW-1278">Translocase</keyword>
<sequence length="830" mass="90360">MEIINGLSLASLPKGIPSAQVAGLLKEHGENKLPEAKPPSDIELFANQIKSPLVYVLLGAGMVTAILAEFADTAIIALAVFINTFLGFIQERKANNALAALKKMLVPYASVLRDGNVENVQTVRIVPGDVVLLDQGDKIPADGTLVYSNRFYASEAILTGESLPVEKKVGDKVYMGTIATGGKGVFQVSGTGSRTEMGKIAQSVTTIKTDTPLEKQLNAFSTQLSKIVLFLLVLVFILGITLGKDPIEVFKTSVAMAVSAIPEGLIVALTVVLAIGMQRILRRKGLVRNLKSAETLGGVTTICMDKTGTLTEGQLKVTEVDGDLNRLAEQVIVANDLDEPIVLAAYEWGKSQGSEYEKLLEKYIRIDSIPFDSNSRLFVSLNKHDDTTNTLYIDGAPEEVLARCDISEDLKSAQLNKIEEMSSKGARLLGYARKLVSGDKTYLTMEDTYSGFEWIGLLGFFDPVRTDVKESLFLAREAGIRLIVITGDYANTAIYIMNQLGINVKPDDVILGDRIGSMSDEDIRKRLLINNDVKIFARTRPDQKLRIVQVLKEANQVVAMMGDGVNDAPALSQADIGIVVGDASDVAKESSDLILLDSRFSTIVAAIEEGRGIFDNIRKVILYLMCDAYVEILLVLMTLALGLPLPITAAQILWVNIVSDGFPHLALTVDPKVSGLMKRGPRLTNEPLVSPWMMKLIGLVSITGALYALGVYLIVFKTTNDPVLARSATFASVGLKSLIYVFSVRTLQNSFWEQNPLANKWLILAVSVGLVFATAPFYVPPLMSFLSVVPLGKFWVYPIASASLTFLTIEVGKEIFGKHFADLKFVKKIK</sequence>
<evidence type="ECO:0000256" key="8">
    <source>
        <dbReference type="SAM" id="Phobius"/>
    </source>
</evidence>
<accession>A0A7X9DKG8</accession>
<dbReference type="InterPro" id="IPR044492">
    <property type="entry name" value="P_typ_ATPase_HD_dom"/>
</dbReference>
<dbReference type="PRINTS" id="PR00120">
    <property type="entry name" value="HATPASE"/>
</dbReference>
<gene>
    <name evidence="10" type="ORF">GYA27_03095</name>
</gene>
<dbReference type="Gene3D" id="3.40.1110.10">
    <property type="entry name" value="Calcium-transporting ATPase, cytoplasmic domain N"/>
    <property type="match status" value="1"/>
</dbReference>
<keyword evidence="7 8" id="KW-0472">Membrane</keyword>
<dbReference type="InterPro" id="IPR023214">
    <property type="entry name" value="HAD_sf"/>
</dbReference>
<dbReference type="InterPro" id="IPR001757">
    <property type="entry name" value="P_typ_ATPase"/>
</dbReference>
<evidence type="ECO:0000256" key="1">
    <source>
        <dbReference type="ARBA" id="ARBA00004141"/>
    </source>
</evidence>
<protein>
    <submittedName>
        <fullName evidence="10">HAD-IC family P-type ATPase</fullName>
    </submittedName>
</protein>
<dbReference type="SUPFAM" id="SSF81653">
    <property type="entry name" value="Calcium ATPase, transduction domain A"/>
    <property type="match status" value="1"/>
</dbReference>
<evidence type="ECO:0000256" key="3">
    <source>
        <dbReference type="ARBA" id="ARBA00022741"/>
    </source>
</evidence>
<dbReference type="Pfam" id="PF00122">
    <property type="entry name" value="E1-E2_ATPase"/>
    <property type="match status" value="1"/>
</dbReference>
<dbReference type="Gene3D" id="3.40.50.1000">
    <property type="entry name" value="HAD superfamily/HAD-like"/>
    <property type="match status" value="2"/>
</dbReference>
<dbReference type="InterPro" id="IPR004014">
    <property type="entry name" value="ATPase_P-typ_cation-transptr_N"/>
</dbReference>
<dbReference type="Pfam" id="PF00702">
    <property type="entry name" value="Hydrolase"/>
    <property type="match status" value="1"/>
</dbReference>
<comment type="caution">
    <text evidence="10">The sequence shown here is derived from an EMBL/GenBank/DDBJ whole genome shotgun (WGS) entry which is preliminary data.</text>
</comment>
<evidence type="ECO:0000313" key="10">
    <source>
        <dbReference type="EMBL" id="NMB70160.1"/>
    </source>
</evidence>
<dbReference type="Gene3D" id="2.70.150.10">
    <property type="entry name" value="Calcium-transporting ATPase, cytoplasmic transduction domain A"/>
    <property type="match status" value="1"/>
</dbReference>
<dbReference type="InterPro" id="IPR006068">
    <property type="entry name" value="ATPase_P-typ_cation-transptr_C"/>
</dbReference>
<keyword evidence="6 8" id="KW-1133">Transmembrane helix</keyword>
<dbReference type="InterPro" id="IPR023299">
    <property type="entry name" value="ATPase_P-typ_cyto_dom_N"/>
</dbReference>